<evidence type="ECO:0000256" key="1">
    <source>
        <dbReference type="SAM" id="MobiDB-lite"/>
    </source>
</evidence>
<sequence>MNEKSEDARASKASNRIGRVVINSGTMRGTVTGPEGPSWRASKARLFRSKIHDDICEIIDHRLFSDGGACCVLACQKYAGNLSTQKQREPLQNRSLRGFAEAP</sequence>
<reference evidence="2 3" key="1">
    <citation type="submission" date="2024-06" db="EMBL/GenBank/DDBJ databases">
        <title>Sorghum-associated microbial communities from plants grown in Nebraska, USA.</title>
        <authorList>
            <person name="Schachtman D."/>
        </authorList>
    </citation>
    <scope>NUCLEOTIDE SEQUENCE [LARGE SCALE GENOMIC DNA]</scope>
    <source>
        <strain evidence="2 3">2709</strain>
    </source>
</reference>
<dbReference type="EMBL" id="JBEPSH010000004">
    <property type="protein sequence ID" value="MET4577355.1"/>
    <property type="molecule type" value="Genomic_DNA"/>
</dbReference>
<protein>
    <submittedName>
        <fullName evidence="2">Uncharacterized protein</fullName>
    </submittedName>
</protein>
<feature type="region of interest" description="Disordered" evidence="1">
    <location>
        <begin position="1"/>
        <end position="39"/>
    </location>
</feature>
<dbReference type="Proteomes" id="UP001549320">
    <property type="component" value="Unassembled WGS sequence"/>
</dbReference>
<comment type="caution">
    <text evidence="2">The sequence shown here is derived from an EMBL/GenBank/DDBJ whole genome shotgun (WGS) entry which is preliminary data.</text>
</comment>
<keyword evidence="3" id="KW-1185">Reference proteome</keyword>
<proteinExistence type="predicted"/>
<accession>A0ABV2Q8J8</accession>
<evidence type="ECO:0000313" key="3">
    <source>
        <dbReference type="Proteomes" id="UP001549320"/>
    </source>
</evidence>
<feature type="compositionally biased region" description="Basic and acidic residues" evidence="1">
    <location>
        <begin position="1"/>
        <end position="10"/>
    </location>
</feature>
<evidence type="ECO:0000313" key="2">
    <source>
        <dbReference type="EMBL" id="MET4577355.1"/>
    </source>
</evidence>
<name>A0ABV2Q8J8_9BURK</name>
<gene>
    <name evidence="2" type="ORF">ABIE13_002466</name>
</gene>
<organism evidence="2 3">
    <name type="scientific">Ottowia thiooxydans</name>
    <dbReference type="NCBI Taxonomy" id="219182"/>
    <lineage>
        <taxon>Bacteria</taxon>
        <taxon>Pseudomonadati</taxon>
        <taxon>Pseudomonadota</taxon>
        <taxon>Betaproteobacteria</taxon>
        <taxon>Burkholderiales</taxon>
        <taxon>Comamonadaceae</taxon>
        <taxon>Ottowia</taxon>
    </lineage>
</organism>